<accession>A0ACB8T2J8</accession>
<sequence length="384" mass="42464">MLDRGLRPNAVVQYRPMQKLKVHDFLKQLLSHPQDYKHHIEHLQGAIIMSVVYGYDIKSTNDTYLRTALDANIIGQTTLLPGTILVNDLPFLKYFPGWLPGMGFQALAKEGEKLGNDMVDRPFQLVKDSMRQGTARLSVTQANLLELEKTDAAESEQAERAIAEASGSLYLAGADSTVSAILTLFLALILHPDVMRKAQAELDAVTGGQRLPDYEDRARLPYVEAICKEVLRWRMVAPAGVPHAATQDDVYEGYFIPKGSIVIANLWAILHDPRVYQDPDEFMPERFLTASGEPRDDPNLAAVFGFGKRICPGRHIAENTLFIVTASFLATYSIGKAKDAHGNEIPVGRKYTGGVISFPEKFECSIVPRPGKAEELIAAESWGA</sequence>
<keyword evidence="2" id="KW-1185">Reference proteome</keyword>
<organism evidence="1 2">
    <name type="scientific">Artomyces pyxidatus</name>
    <dbReference type="NCBI Taxonomy" id="48021"/>
    <lineage>
        <taxon>Eukaryota</taxon>
        <taxon>Fungi</taxon>
        <taxon>Dikarya</taxon>
        <taxon>Basidiomycota</taxon>
        <taxon>Agaricomycotina</taxon>
        <taxon>Agaricomycetes</taxon>
        <taxon>Russulales</taxon>
        <taxon>Auriscalpiaceae</taxon>
        <taxon>Artomyces</taxon>
    </lineage>
</organism>
<reference evidence="1" key="2">
    <citation type="journal article" date="2022" name="New Phytol.">
        <title>Evolutionary transition to the ectomycorrhizal habit in the genomes of a hyperdiverse lineage of mushroom-forming fungi.</title>
        <authorList>
            <person name="Looney B."/>
            <person name="Miyauchi S."/>
            <person name="Morin E."/>
            <person name="Drula E."/>
            <person name="Courty P.E."/>
            <person name="Kohler A."/>
            <person name="Kuo A."/>
            <person name="LaButti K."/>
            <person name="Pangilinan J."/>
            <person name="Lipzen A."/>
            <person name="Riley R."/>
            <person name="Andreopoulos W."/>
            <person name="He G."/>
            <person name="Johnson J."/>
            <person name="Nolan M."/>
            <person name="Tritt A."/>
            <person name="Barry K.W."/>
            <person name="Grigoriev I.V."/>
            <person name="Nagy L.G."/>
            <person name="Hibbett D."/>
            <person name="Henrissat B."/>
            <person name="Matheny P.B."/>
            <person name="Labbe J."/>
            <person name="Martin F.M."/>
        </authorList>
    </citation>
    <scope>NUCLEOTIDE SEQUENCE</scope>
    <source>
        <strain evidence="1">HHB10654</strain>
    </source>
</reference>
<gene>
    <name evidence="1" type="ORF">BV25DRAFT_1825243</name>
</gene>
<comment type="caution">
    <text evidence="1">The sequence shown here is derived from an EMBL/GenBank/DDBJ whole genome shotgun (WGS) entry which is preliminary data.</text>
</comment>
<evidence type="ECO:0000313" key="2">
    <source>
        <dbReference type="Proteomes" id="UP000814140"/>
    </source>
</evidence>
<protein>
    <submittedName>
        <fullName evidence="1">Cytochrome P450</fullName>
    </submittedName>
</protein>
<dbReference type="EMBL" id="MU277206">
    <property type="protein sequence ID" value="KAI0062717.1"/>
    <property type="molecule type" value="Genomic_DNA"/>
</dbReference>
<evidence type="ECO:0000313" key="1">
    <source>
        <dbReference type="EMBL" id="KAI0062717.1"/>
    </source>
</evidence>
<name>A0ACB8T2J8_9AGAM</name>
<reference evidence="1" key="1">
    <citation type="submission" date="2021-03" db="EMBL/GenBank/DDBJ databases">
        <authorList>
            <consortium name="DOE Joint Genome Institute"/>
            <person name="Ahrendt S."/>
            <person name="Looney B.P."/>
            <person name="Miyauchi S."/>
            <person name="Morin E."/>
            <person name="Drula E."/>
            <person name="Courty P.E."/>
            <person name="Chicoki N."/>
            <person name="Fauchery L."/>
            <person name="Kohler A."/>
            <person name="Kuo A."/>
            <person name="Labutti K."/>
            <person name="Pangilinan J."/>
            <person name="Lipzen A."/>
            <person name="Riley R."/>
            <person name="Andreopoulos W."/>
            <person name="He G."/>
            <person name="Johnson J."/>
            <person name="Barry K.W."/>
            <person name="Grigoriev I.V."/>
            <person name="Nagy L."/>
            <person name="Hibbett D."/>
            <person name="Henrissat B."/>
            <person name="Matheny P.B."/>
            <person name="Labbe J."/>
            <person name="Martin F."/>
        </authorList>
    </citation>
    <scope>NUCLEOTIDE SEQUENCE</scope>
    <source>
        <strain evidence="1">HHB10654</strain>
    </source>
</reference>
<dbReference type="Proteomes" id="UP000814140">
    <property type="component" value="Unassembled WGS sequence"/>
</dbReference>
<proteinExistence type="predicted"/>